<dbReference type="AlphaFoldDB" id="A0A3P1T4S7"/>
<dbReference type="SUPFAM" id="SSF53822">
    <property type="entry name" value="Periplasmic binding protein-like I"/>
    <property type="match status" value="1"/>
</dbReference>
<dbReference type="EMBL" id="RQZG01000012">
    <property type="protein sequence ID" value="RRD04324.1"/>
    <property type="molecule type" value="Genomic_DNA"/>
</dbReference>
<keyword evidence="3 5" id="KW-0732">Signal</keyword>
<protein>
    <submittedName>
        <fullName evidence="7">Sugar ABC transporter substrate-binding protein</fullName>
    </submittedName>
</protein>
<accession>A0A3P1T4S7</accession>
<dbReference type="GO" id="GO:0030246">
    <property type="term" value="F:carbohydrate binding"/>
    <property type="evidence" value="ECO:0007669"/>
    <property type="project" value="UniProtKB-ARBA"/>
</dbReference>
<dbReference type="PANTHER" id="PTHR46847">
    <property type="entry name" value="D-ALLOSE-BINDING PERIPLASMIC PROTEIN-RELATED"/>
    <property type="match status" value="1"/>
</dbReference>
<dbReference type="Proteomes" id="UP000280819">
    <property type="component" value="Unassembled WGS sequence"/>
</dbReference>
<evidence type="ECO:0000313" key="8">
    <source>
        <dbReference type="Proteomes" id="UP000280819"/>
    </source>
</evidence>
<dbReference type="CDD" id="cd06301">
    <property type="entry name" value="PBP1_rhizopine_binding-like"/>
    <property type="match status" value="1"/>
</dbReference>
<feature type="signal peptide" evidence="5">
    <location>
        <begin position="1"/>
        <end position="22"/>
    </location>
</feature>
<name>A0A3P1T4S7_9ACTN</name>
<organism evidence="7 8">
    <name type="scientific">Arachnia propionica</name>
    <dbReference type="NCBI Taxonomy" id="1750"/>
    <lineage>
        <taxon>Bacteria</taxon>
        <taxon>Bacillati</taxon>
        <taxon>Actinomycetota</taxon>
        <taxon>Actinomycetes</taxon>
        <taxon>Propionibacteriales</taxon>
        <taxon>Propionibacteriaceae</taxon>
        <taxon>Arachnia</taxon>
    </lineage>
</organism>
<dbReference type="PROSITE" id="PS51257">
    <property type="entry name" value="PROKAR_LIPOPROTEIN"/>
    <property type="match status" value="1"/>
</dbReference>
<evidence type="ECO:0000256" key="4">
    <source>
        <dbReference type="SAM" id="MobiDB-lite"/>
    </source>
</evidence>
<evidence type="ECO:0000256" key="3">
    <source>
        <dbReference type="ARBA" id="ARBA00022729"/>
    </source>
</evidence>
<comment type="subcellular location">
    <subcellularLocation>
        <location evidence="1">Cell envelope</location>
    </subcellularLocation>
</comment>
<gene>
    <name evidence="7" type="ORF">EII34_10870</name>
</gene>
<feature type="region of interest" description="Disordered" evidence="4">
    <location>
        <begin position="28"/>
        <end position="47"/>
    </location>
</feature>
<evidence type="ECO:0000256" key="5">
    <source>
        <dbReference type="SAM" id="SignalP"/>
    </source>
</evidence>
<dbReference type="Pfam" id="PF13407">
    <property type="entry name" value="Peripla_BP_4"/>
    <property type="match status" value="1"/>
</dbReference>
<feature type="chain" id="PRO_5018036778" evidence="5">
    <location>
        <begin position="23"/>
        <end position="343"/>
    </location>
</feature>
<reference evidence="7 8" key="1">
    <citation type="submission" date="2018-11" db="EMBL/GenBank/DDBJ databases">
        <title>Genomes From Bacteria Associated with the Canine Oral Cavity: a Test Case for Automated Genome-Based Taxonomic Assignment.</title>
        <authorList>
            <person name="Coil D.A."/>
            <person name="Jospin G."/>
            <person name="Darling A.E."/>
            <person name="Wallis C."/>
            <person name="Davis I.J."/>
            <person name="Harris S."/>
            <person name="Eisen J.A."/>
            <person name="Holcombe L.J."/>
            <person name="O'Flynn C."/>
        </authorList>
    </citation>
    <scope>NUCLEOTIDE SEQUENCE [LARGE SCALE GENOMIC DNA]</scope>
    <source>
        <strain evidence="7 8">OH887_COT-365</strain>
    </source>
</reference>
<evidence type="ECO:0000256" key="2">
    <source>
        <dbReference type="ARBA" id="ARBA00007639"/>
    </source>
</evidence>
<comment type="similarity">
    <text evidence="2">Belongs to the bacterial solute-binding protein 2 family.</text>
</comment>
<feature type="domain" description="Periplasmic binding protein" evidence="6">
    <location>
        <begin position="60"/>
        <end position="317"/>
    </location>
</feature>
<evidence type="ECO:0000256" key="1">
    <source>
        <dbReference type="ARBA" id="ARBA00004196"/>
    </source>
</evidence>
<dbReference type="InterPro" id="IPR025997">
    <property type="entry name" value="SBP_2_dom"/>
</dbReference>
<dbReference type="RefSeq" id="WP_124845179.1">
    <property type="nucleotide sequence ID" value="NZ_RQZG01000012.1"/>
</dbReference>
<dbReference type="PANTHER" id="PTHR46847:SF1">
    <property type="entry name" value="D-ALLOSE-BINDING PERIPLASMIC PROTEIN-RELATED"/>
    <property type="match status" value="1"/>
</dbReference>
<comment type="caution">
    <text evidence="7">The sequence shown here is derived from an EMBL/GenBank/DDBJ whole genome shotgun (WGS) entry which is preliminary data.</text>
</comment>
<dbReference type="GO" id="GO:0030313">
    <property type="term" value="C:cell envelope"/>
    <property type="evidence" value="ECO:0007669"/>
    <property type="project" value="UniProtKB-SubCell"/>
</dbReference>
<proteinExistence type="inferred from homology"/>
<sequence length="343" mass="36915">MKRLLKLLAPMMGAVLALTSCGWTDDPAPAPDAADGQTTTVDYAPGNPVLPKDTDKVIRIGVSFPLLDQFLQNVANAIEARAKEINDKAGKEVVQVTVVSADEKIEVQLNQVETFVTDKVDALIVLPQDTATTSQITQKAQAENIPLIYVNRRPKDLPDGIPYVGSDSLISGQLEMEELAKLVDHKGNVAILQGDTSQEAAQLRTKGCEEVAAKYNMPVVFSQTGLWKREKGLELTENLLQSGAEVNVICANNDEMALGAITALENAGKLNDVVVGGVDATGDALNAMEAGKLEVTVFQDAKGQGQASVDTAITMINKDRVDDVINVPYQLVTPENMDQYRNR</sequence>
<dbReference type="InterPro" id="IPR028082">
    <property type="entry name" value="Peripla_BP_I"/>
</dbReference>
<dbReference type="OrthoDB" id="9808136at2"/>
<dbReference type="Gene3D" id="3.40.50.2300">
    <property type="match status" value="2"/>
</dbReference>
<evidence type="ECO:0000259" key="6">
    <source>
        <dbReference type="Pfam" id="PF13407"/>
    </source>
</evidence>
<evidence type="ECO:0000313" key="7">
    <source>
        <dbReference type="EMBL" id="RRD04324.1"/>
    </source>
</evidence>